<dbReference type="SUPFAM" id="SSF46689">
    <property type="entry name" value="Homeodomain-like"/>
    <property type="match status" value="2"/>
</dbReference>
<gene>
    <name evidence="5" type="ORF">CfE428DRAFT_1229</name>
</gene>
<evidence type="ECO:0000313" key="5">
    <source>
        <dbReference type="EMBL" id="EDY20936.1"/>
    </source>
</evidence>
<dbReference type="EMBL" id="ABVL01000003">
    <property type="protein sequence ID" value="EDY20936.1"/>
    <property type="molecule type" value="Genomic_DNA"/>
</dbReference>
<dbReference type="SUPFAM" id="SSF55785">
    <property type="entry name" value="PYP-like sensor domain (PAS domain)"/>
    <property type="match status" value="1"/>
</dbReference>
<dbReference type="eggNOG" id="COG2207">
    <property type="taxonomic scope" value="Bacteria"/>
</dbReference>
<evidence type="ECO:0000256" key="1">
    <source>
        <dbReference type="ARBA" id="ARBA00023015"/>
    </source>
</evidence>
<evidence type="ECO:0000256" key="2">
    <source>
        <dbReference type="ARBA" id="ARBA00023125"/>
    </source>
</evidence>
<dbReference type="PANTHER" id="PTHR46796:SF13">
    <property type="entry name" value="HTH-TYPE TRANSCRIPTIONAL ACTIVATOR RHAS"/>
    <property type="match status" value="1"/>
</dbReference>
<accession>B4CXD8</accession>
<dbReference type="Proteomes" id="UP000005824">
    <property type="component" value="Unassembled WGS sequence"/>
</dbReference>
<evidence type="ECO:0000313" key="6">
    <source>
        <dbReference type="Proteomes" id="UP000005824"/>
    </source>
</evidence>
<dbReference type="STRING" id="497964.CfE428DRAFT_1229"/>
<feature type="domain" description="HTH araC/xylS-type" evidence="4">
    <location>
        <begin position="163"/>
        <end position="261"/>
    </location>
</feature>
<dbReference type="InterPro" id="IPR013656">
    <property type="entry name" value="PAS_4"/>
</dbReference>
<proteinExistence type="predicted"/>
<dbReference type="PANTHER" id="PTHR46796">
    <property type="entry name" value="HTH-TYPE TRANSCRIPTIONAL ACTIVATOR RHAS-RELATED"/>
    <property type="match status" value="1"/>
</dbReference>
<dbReference type="InParanoid" id="B4CXD8"/>
<dbReference type="Pfam" id="PF12833">
    <property type="entry name" value="HTH_18"/>
    <property type="match status" value="1"/>
</dbReference>
<dbReference type="PROSITE" id="PS01124">
    <property type="entry name" value="HTH_ARAC_FAMILY_2"/>
    <property type="match status" value="1"/>
</dbReference>
<keyword evidence="3" id="KW-0804">Transcription</keyword>
<evidence type="ECO:0000256" key="3">
    <source>
        <dbReference type="ARBA" id="ARBA00023163"/>
    </source>
</evidence>
<dbReference type="InterPro" id="IPR009057">
    <property type="entry name" value="Homeodomain-like_sf"/>
</dbReference>
<keyword evidence="2" id="KW-0238">DNA-binding</keyword>
<sequence length="272" mass="31160">MPNTPAPARRVSSRARLQRLERERAAWLAEVRPSDHFHVLFDHLPGVCFYCKDLQGRFMLVNRNFMQHYQMRHESEILGFTDFDVAPLHMASGYVRDDARLLSGKARLVERVELWFDKQGVPDWFLVTKLPLRDAEGQVCGTAGVVRRAAEHEMQLPTIQNVAHAIEIIRRDFAGPILLSEVARACGLSMRHFQRRFQDAFGFSPQEFLIKTRVIAAMKLLEETNLSASEIAVRCGFVDGSSFAEQFRARVSQTPSAYRQAMRSGVSVRRRR</sequence>
<dbReference type="Gene3D" id="1.10.10.60">
    <property type="entry name" value="Homeodomain-like"/>
    <property type="match status" value="2"/>
</dbReference>
<dbReference type="GO" id="GO:0003700">
    <property type="term" value="F:DNA-binding transcription factor activity"/>
    <property type="evidence" value="ECO:0007669"/>
    <property type="project" value="InterPro"/>
</dbReference>
<dbReference type="Gene3D" id="3.30.450.20">
    <property type="entry name" value="PAS domain"/>
    <property type="match status" value="1"/>
</dbReference>
<keyword evidence="1" id="KW-0805">Transcription regulation</keyword>
<comment type="caution">
    <text evidence="5">The sequence shown here is derived from an EMBL/GenBank/DDBJ whole genome shotgun (WGS) entry which is preliminary data.</text>
</comment>
<dbReference type="GO" id="GO:0043565">
    <property type="term" value="F:sequence-specific DNA binding"/>
    <property type="evidence" value="ECO:0007669"/>
    <property type="project" value="InterPro"/>
</dbReference>
<organism evidence="5 6">
    <name type="scientific">Chthoniobacter flavus Ellin428</name>
    <dbReference type="NCBI Taxonomy" id="497964"/>
    <lineage>
        <taxon>Bacteria</taxon>
        <taxon>Pseudomonadati</taxon>
        <taxon>Verrucomicrobiota</taxon>
        <taxon>Spartobacteria</taxon>
        <taxon>Chthoniobacterales</taxon>
        <taxon>Chthoniobacteraceae</taxon>
        <taxon>Chthoniobacter</taxon>
    </lineage>
</organism>
<dbReference type="AlphaFoldDB" id="B4CXD8"/>
<reference evidence="5 6" key="1">
    <citation type="journal article" date="2011" name="J. Bacteriol.">
        <title>Genome sequence of Chthoniobacter flavus Ellin428, an aerobic heterotrophic soil bacterium.</title>
        <authorList>
            <person name="Kant R."/>
            <person name="van Passel M.W."/>
            <person name="Palva A."/>
            <person name="Lucas S."/>
            <person name="Lapidus A."/>
            <person name="Glavina Del Rio T."/>
            <person name="Dalin E."/>
            <person name="Tice H."/>
            <person name="Bruce D."/>
            <person name="Goodwin L."/>
            <person name="Pitluck S."/>
            <person name="Larimer F.W."/>
            <person name="Land M.L."/>
            <person name="Hauser L."/>
            <person name="Sangwan P."/>
            <person name="de Vos W.M."/>
            <person name="Janssen P.H."/>
            <person name="Smidt H."/>
        </authorList>
    </citation>
    <scope>NUCLEOTIDE SEQUENCE [LARGE SCALE GENOMIC DNA]</scope>
    <source>
        <strain evidence="5 6">Ellin428</strain>
    </source>
</reference>
<dbReference type="SMART" id="SM00342">
    <property type="entry name" value="HTH_ARAC"/>
    <property type="match status" value="1"/>
</dbReference>
<dbReference type="InterPro" id="IPR035965">
    <property type="entry name" value="PAS-like_dom_sf"/>
</dbReference>
<dbReference type="Pfam" id="PF08448">
    <property type="entry name" value="PAS_4"/>
    <property type="match status" value="1"/>
</dbReference>
<dbReference type="InterPro" id="IPR050204">
    <property type="entry name" value="AraC_XylS_family_regulators"/>
</dbReference>
<keyword evidence="6" id="KW-1185">Reference proteome</keyword>
<dbReference type="InterPro" id="IPR018060">
    <property type="entry name" value="HTH_AraC"/>
</dbReference>
<name>B4CXD8_9BACT</name>
<protein>
    <submittedName>
        <fullName evidence="5">Transcriptional regulator, AraC family</fullName>
    </submittedName>
</protein>
<evidence type="ECO:0000259" key="4">
    <source>
        <dbReference type="PROSITE" id="PS01124"/>
    </source>
</evidence>